<dbReference type="GO" id="GO:0000156">
    <property type="term" value="F:phosphorelay response regulator activity"/>
    <property type="evidence" value="ECO:0007669"/>
    <property type="project" value="InterPro"/>
</dbReference>
<dbReference type="PANTHER" id="PTHR37299:SF1">
    <property type="entry name" value="STAGE 0 SPORULATION PROTEIN A HOMOLOG"/>
    <property type="match status" value="1"/>
</dbReference>
<dbReference type="PROSITE" id="PS50930">
    <property type="entry name" value="HTH_LYTTR"/>
    <property type="match status" value="1"/>
</dbReference>
<comment type="caution">
    <text evidence="4">The sequence shown here is derived from an EMBL/GenBank/DDBJ whole genome shotgun (WGS) entry which is preliminary data.</text>
</comment>
<keyword evidence="5" id="KW-1185">Reference proteome</keyword>
<proteinExistence type="predicted"/>
<evidence type="ECO:0000259" key="3">
    <source>
        <dbReference type="PROSITE" id="PS50930"/>
    </source>
</evidence>
<dbReference type="InterPro" id="IPR001789">
    <property type="entry name" value="Sig_transdc_resp-reg_receiver"/>
</dbReference>
<dbReference type="Proteomes" id="UP000181790">
    <property type="component" value="Unassembled WGS sequence"/>
</dbReference>
<organism evidence="4 5">
    <name type="scientific">Arsenicibacter rosenii</name>
    <dbReference type="NCBI Taxonomy" id="1750698"/>
    <lineage>
        <taxon>Bacteria</taxon>
        <taxon>Pseudomonadati</taxon>
        <taxon>Bacteroidota</taxon>
        <taxon>Cytophagia</taxon>
        <taxon>Cytophagales</taxon>
        <taxon>Spirosomataceae</taxon>
        <taxon>Arsenicibacter</taxon>
    </lineage>
</organism>
<evidence type="ECO:0000256" key="1">
    <source>
        <dbReference type="PROSITE-ProRule" id="PRU00169"/>
    </source>
</evidence>
<dbReference type="Pfam" id="PF00072">
    <property type="entry name" value="Response_reg"/>
    <property type="match status" value="1"/>
</dbReference>
<sequence length="200" mass="22933">MSQTQFDVVFLDCHLPDMNGLDLISQFSKISKIIVTTAHVNLAVVCFDIDEIIDYIVKPFEFPRFLRAVRRAISDLTPIQKDAEDKEVIYLKAGRTFARFIVSEILYVEAFGAYVKVYTTQGFTVINQRLAPLLKNELKSKRFIRVHKSFIINSDYLAKIDANKLFIGSTKIPIGITYRTAFTKYLQQAGIIDKDQKPKK</sequence>
<dbReference type="SUPFAM" id="SSF52172">
    <property type="entry name" value="CheY-like"/>
    <property type="match status" value="1"/>
</dbReference>
<feature type="modified residue" description="4-aspartylphosphate" evidence="1">
    <location>
        <position position="12"/>
    </location>
</feature>
<dbReference type="GO" id="GO:0003677">
    <property type="term" value="F:DNA binding"/>
    <property type="evidence" value="ECO:0007669"/>
    <property type="project" value="InterPro"/>
</dbReference>
<dbReference type="PROSITE" id="PS50110">
    <property type="entry name" value="RESPONSE_REGULATORY"/>
    <property type="match status" value="1"/>
</dbReference>
<dbReference type="Gene3D" id="3.40.50.2300">
    <property type="match status" value="1"/>
</dbReference>
<evidence type="ECO:0000313" key="4">
    <source>
        <dbReference type="EMBL" id="OIN58743.1"/>
    </source>
</evidence>
<dbReference type="AlphaFoldDB" id="A0A1S2VJ52"/>
<dbReference type="SMART" id="SM00850">
    <property type="entry name" value="LytTR"/>
    <property type="match status" value="1"/>
</dbReference>
<dbReference type="Pfam" id="PF04397">
    <property type="entry name" value="LytTR"/>
    <property type="match status" value="1"/>
</dbReference>
<protein>
    <recommendedName>
        <fullName evidence="6">DNA-binding response regulator</fullName>
    </recommendedName>
</protein>
<reference evidence="4 5" key="1">
    <citation type="submission" date="2016-10" db="EMBL/GenBank/DDBJ databases">
        <title>Arsenicibacter rosenii gen. nov., sp. nov., an efficient arsenic-methylating bacterium isolated from an arsenic-contaminated paddy soil.</title>
        <authorList>
            <person name="Huang K."/>
        </authorList>
    </citation>
    <scope>NUCLEOTIDE SEQUENCE [LARGE SCALE GENOMIC DNA]</scope>
    <source>
        <strain evidence="4 5">SM-1</strain>
    </source>
</reference>
<dbReference type="PANTHER" id="PTHR37299">
    <property type="entry name" value="TRANSCRIPTIONAL REGULATOR-RELATED"/>
    <property type="match status" value="1"/>
</dbReference>
<keyword evidence="1" id="KW-0597">Phosphoprotein</keyword>
<dbReference type="InterPro" id="IPR046947">
    <property type="entry name" value="LytR-like"/>
</dbReference>
<evidence type="ECO:0008006" key="6">
    <source>
        <dbReference type="Google" id="ProtNLM"/>
    </source>
</evidence>
<dbReference type="Gene3D" id="2.40.50.1020">
    <property type="entry name" value="LytTr DNA-binding domain"/>
    <property type="match status" value="1"/>
</dbReference>
<evidence type="ECO:0000259" key="2">
    <source>
        <dbReference type="PROSITE" id="PS50110"/>
    </source>
</evidence>
<dbReference type="InterPro" id="IPR011006">
    <property type="entry name" value="CheY-like_superfamily"/>
</dbReference>
<dbReference type="EMBL" id="MORL01000006">
    <property type="protein sequence ID" value="OIN58743.1"/>
    <property type="molecule type" value="Genomic_DNA"/>
</dbReference>
<feature type="domain" description="HTH LytTR-type" evidence="3">
    <location>
        <begin position="89"/>
        <end position="188"/>
    </location>
</feature>
<dbReference type="InterPro" id="IPR007492">
    <property type="entry name" value="LytTR_DNA-bd_dom"/>
</dbReference>
<feature type="domain" description="Response regulatory" evidence="2">
    <location>
        <begin position="1"/>
        <end position="73"/>
    </location>
</feature>
<gene>
    <name evidence="4" type="ORF">BLX24_14410</name>
</gene>
<evidence type="ECO:0000313" key="5">
    <source>
        <dbReference type="Proteomes" id="UP000181790"/>
    </source>
</evidence>
<name>A0A1S2VJ52_9BACT</name>
<accession>A0A1S2VJ52</accession>